<protein>
    <recommendedName>
        <fullName evidence="1">SGNH hydrolase-type esterase domain-containing protein</fullName>
    </recommendedName>
</protein>
<dbReference type="Proteomes" id="UP000626026">
    <property type="component" value="Unassembled WGS sequence"/>
</dbReference>
<dbReference type="Gene3D" id="3.40.50.1110">
    <property type="entry name" value="SGNH hydrolase"/>
    <property type="match status" value="1"/>
</dbReference>
<evidence type="ECO:0000313" key="3">
    <source>
        <dbReference type="Proteomes" id="UP000626026"/>
    </source>
</evidence>
<sequence>MSETLPLAAEDGAILYLPQGAVARAQYIDKLAQTDPTDDAKLTVVVGGVAYNTTWGALKAANLEAVPELAIEAIAGDVQAVETARQQVEGNAGAAASAEVAARNAADLALNAANAVTEATAGATFEDLGDLDNAEFAEAPDGQRTLVRGDRDGYRQHLTLQFLFEQLLNGGRLRDPQQTAYLDLSEGLARINDGLVVGVDEQGPYFSGNETGPRLRLLDGRLTYPDGSYDEWIDIGDGWVWVETDQVTGNIIAGLRTDGTEVGGGGGSTVVTAPDLVSRVVGYGDSMTAFNSFGAEGSSTAFYRTDGPIAWLAFLSFQQLRFHPRDNFGVPGDTTEQMLARIPQVRASKGDLAILRPGMNDAGGVPPEQSAANIAAMTEACLQSGKRVAYLLIGPQGESAWSGGPAQISRRLRIQAINKAMIEAARHDDRLIVLDACAEATDPSTGFYRAGYSLDGTHEYPAAAYARAKVMYAGLKHIIRPSQQEWRDRFDVYDPPTAGKTTVLNPLGNKLANATFEGVPTTITSGIFAGSQIPPGWTAAHTNGTPTSGTVRWSIEPYTDGRPGNRVVFTAENVSGISNAAIYYLYQDLAIIDPAQLPYPTGVYAPGETLWLTEHIWVGPGARGLQHFGARVIQTTGELSNNVYALSNRDADYLLPTLAEPIEGLDATSELLVLPRAATGAPSIRVMLRVGMALTTPGGASGIVKRGLPALRPVTPI</sequence>
<dbReference type="EMBL" id="JACTVA010000041">
    <property type="protein sequence ID" value="MBC9208887.1"/>
    <property type="molecule type" value="Genomic_DNA"/>
</dbReference>
<organism evidence="2 3">
    <name type="scientific">Teichococcus aerophilus</name>
    <dbReference type="NCBI Taxonomy" id="1224513"/>
    <lineage>
        <taxon>Bacteria</taxon>
        <taxon>Pseudomonadati</taxon>
        <taxon>Pseudomonadota</taxon>
        <taxon>Alphaproteobacteria</taxon>
        <taxon>Acetobacterales</taxon>
        <taxon>Roseomonadaceae</taxon>
        <taxon>Roseomonas</taxon>
    </lineage>
</organism>
<evidence type="ECO:0000313" key="2">
    <source>
        <dbReference type="EMBL" id="MBC9208887.1"/>
    </source>
</evidence>
<feature type="domain" description="SGNH hydrolase-type esterase" evidence="1">
    <location>
        <begin position="283"/>
        <end position="458"/>
    </location>
</feature>
<dbReference type="RefSeq" id="WP_187786037.1">
    <property type="nucleotide sequence ID" value="NZ_JACTVA010000041.1"/>
</dbReference>
<gene>
    <name evidence="2" type="ORF">IBL26_18720</name>
</gene>
<name>A0ABR7RS03_9PROT</name>
<dbReference type="Pfam" id="PF13472">
    <property type="entry name" value="Lipase_GDSL_2"/>
    <property type="match status" value="1"/>
</dbReference>
<dbReference type="PANTHER" id="PTHR30383">
    <property type="entry name" value="THIOESTERASE 1/PROTEASE 1/LYSOPHOSPHOLIPASE L1"/>
    <property type="match status" value="1"/>
</dbReference>
<comment type="caution">
    <text evidence="2">The sequence shown here is derived from an EMBL/GenBank/DDBJ whole genome shotgun (WGS) entry which is preliminary data.</text>
</comment>
<dbReference type="SUPFAM" id="SSF52266">
    <property type="entry name" value="SGNH hydrolase"/>
    <property type="match status" value="1"/>
</dbReference>
<evidence type="ECO:0000259" key="1">
    <source>
        <dbReference type="Pfam" id="PF13472"/>
    </source>
</evidence>
<reference evidence="2 3" key="1">
    <citation type="journal article" date="2013" name="Int. J. Syst. Evol. Microbiol.">
        <title>Roseomonas aerophila sp. nov., isolated from air.</title>
        <authorList>
            <person name="Kim S.J."/>
            <person name="Weon H.Y."/>
            <person name="Ahn J.H."/>
            <person name="Hong S.B."/>
            <person name="Seok S.J."/>
            <person name="Whang K.S."/>
            <person name="Kwon S.W."/>
        </authorList>
    </citation>
    <scope>NUCLEOTIDE SEQUENCE [LARGE SCALE GENOMIC DNA]</scope>
    <source>
        <strain evidence="2 3">NBRC 108923</strain>
    </source>
</reference>
<dbReference type="InterPro" id="IPR036514">
    <property type="entry name" value="SGNH_hydro_sf"/>
</dbReference>
<accession>A0ABR7RS03</accession>
<dbReference type="InterPro" id="IPR051532">
    <property type="entry name" value="Ester_Hydrolysis_Enzymes"/>
</dbReference>
<dbReference type="InterPro" id="IPR013830">
    <property type="entry name" value="SGNH_hydro"/>
</dbReference>
<proteinExistence type="predicted"/>
<keyword evidence="3" id="KW-1185">Reference proteome</keyword>